<proteinExistence type="predicted"/>
<accession>A0AA47B5H3</accession>
<dbReference type="AlphaFoldDB" id="A0AA47B5H3"/>
<dbReference type="RefSeq" id="WP_046327398.1">
    <property type="nucleotide sequence ID" value="NZ_CP084389.1"/>
</dbReference>
<gene>
    <name evidence="2" type="ORF">LDX53_03630</name>
</gene>
<keyword evidence="1" id="KW-0472">Membrane</keyword>
<dbReference type="Proteomes" id="UP001164557">
    <property type="component" value="Chromosome"/>
</dbReference>
<dbReference type="InterPro" id="IPR021560">
    <property type="entry name" value="DUF3021"/>
</dbReference>
<feature type="transmembrane region" description="Helical" evidence="1">
    <location>
        <begin position="55"/>
        <end position="77"/>
    </location>
</feature>
<dbReference type="Pfam" id="PF11457">
    <property type="entry name" value="DUF3021"/>
    <property type="match status" value="1"/>
</dbReference>
<keyword evidence="1" id="KW-1133">Transmembrane helix</keyword>
<keyword evidence="1" id="KW-0812">Transmembrane</keyword>
<evidence type="ECO:0000256" key="1">
    <source>
        <dbReference type="SAM" id="Phobius"/>
    </source>
</evidence>
<feature type="transmembrane region" description="Helical" evidence="1">
    <location>
        <begin position="12"/>
        <end position="35"/>
    </location>
</feature>
<feature type="transmembrane region" description="Helical" evidence="1">
    <location>
        <begin position="114"/>
        <end position="137"/>
    </location>
</feature>
<dbReference type="EMBL" id="CP084389">
    <property type="protein sequence ID" value="UZX30491.1"/>
    <property type="molecule type" value="Genomic_DNA"/>
</dbReference>
<evidence type="ECO:0000313" key="3">
    <source>
        <dbReference type="Proteomes" id="UP001164557"/>
    </source>
</evidence>
<feature type="transmembrane region" description="Helical" evidence="1">
    <location>
        <begin position="89"/>
        <end position="108"/>
    </location>
</feature>
<name>A0AA47B5H3_9LACO</name>
<evidence type="ECO:0000313" key="2">
    <source>
        <dbReference type="EMBL" id="UZX30491.1"/>
    </source>
</evidence>
<reference evidence="2" key="1">
    <citation type="submission" date="2021-09" db="EMBL/GenBank/DDBJ databases">
        <title>Lactobacillus species from Apis mellifera, Switzerland.</title>
        <authorList>
            <person name="Pfister J."/>
            <person name="Brown A."/>
            <person name="Neumann P."/>
            <person name="Collaud A."/>
            <person name="Retschnig G."/>
            <person name="Perreten V."/>
        </authorList>
    </citation>
    <scope>NUCLEOTIDE SEQUENCE</scope>
    <source>
        <strain evidence="2">IBH002</strain>
    </source>
</reference>
<keyword evidence="3" id="KW-1185">Reference proteome</keyword>
<organism evidence="2 3">
    <name type="scientific">Lactobacillus helsingborgensis</name>
    <dbReference type="NCBI Taxonomy" id="1218494"/>
    <lineage>
        <taxon>Bacteria</taxon>
        <taxon>Bacillati</taxon>
        <taxon>Bacillota</taxon>
        <taxon>Bacilli</taxon>
        <taxon>Lactobacillales</taxon>
        <taxon>Lactobacillaceae</taxon>
        <taxon>Lactobacillus</taxon>
    </lineage>
</organism>
<protein>
    <submittedName>
        <fullName evidence="2">DUF3021 domain-containing protein</fullName>
    </submittedName>
</protein>
<sequence>MKNLKSLISRSLISAPIGVTIGLIFALIFCQVNNLPQFTPSIENFVSLFANPVQATFVSMIIWALMGAIYGGSTVIFEQERWSITRQTFSHFLITYILVTPLSILAGMPFNLTIFLGYTLNYCVVYFIIWLATMFFSRRMVEQLNEKIPK</sequence>